<dbReference type="AlphaFoldDB" id="A0A5J5F6U3"/>
<dbReference type="EMBL" id="VXIS01000026">
    <property type="protein sequence ID" value="KAA8912209.1"/>
    <property type="molecule type" value="Genomic_DNA"/>
</dbReference>
<gene>
    <name evidence="2" type="ORF">FN846DRAFT_903711</name>
</gene>
<proteinExistence type="predicted"/>
<feature type="region of interest" description="Disordered" evidence="1">
    <location>
        <begin position="1"/>
        <end position="22"/>
    </location>
</feature>
<sequence length="198" mass="21212">MSSGSARRVPNGDLADIKGGASPWPLGVQERKDVAHAKPFEGAQISITSIEGGAATCTVPRPDDKAHTGKQTKQLLDIVAGRSKTAKATANESSSRAVVAYRMDYLLIADPEEVLWPLAARFEAQRAGQASRQQSVLFGVGFVPDAVLLMIPDLTTYAGRSVMTMVYPKRKIDSMDATLTTLATSVANVEQAAKRRRV</sequence>
<evidence type="ECO:0000256" key="1">
    <source>
        <dbReference type="SAM" id="MobiDB-lite"/>
    </source>
</evidence>
<name>A0A5J5F6U3_9PEZI</name>
<dbReference type="Proteomes" id="UP000326924">
    <property type="component" value="Unassembled WGS sequence"/>
</dbReference>
<reference evidence="2 3" key="1">
    <citation type="submission" date="2019-09" db="EMBL/GenBank/DDBJ databases">
        <title>Draft genome of the ectomycorrhizal ascomycete Sphaerosporella brunnea.</title>
        <authorList>
            <consortium name="DOE Joint Genome Institute"/>
            <person name="Benucci G.M."/>
            <person name="Marozzi G."/>
            <person name="Antonielli L."/>
            <person name="Sanchez S."/>
            <person name="Marco P."/>
            <person name="Wang X."/>
            <person name="Falini L.B."/>
            <person name="Barry K."/>
            <person name="Haridas S."/>
            <person name="Lipzen A."/>
            <person name="Labutti K."/>
            <person name="Grigoriev I.V."/>
            <person name="Murat C."/>
            <person name="Martin F."/>
            <person name="Albertini E."/>
            <person name="Donnini D."/>
            <person name="Bonito G."/>
        </authorList>
    </citation>
    <scope>NUCLEOTIDE SEQUENCE [LARGE SCALE GENOMIC DNA]</scope>
    <source>
        <strain evidence="2 3">Sb_GMNB300</strain>
    </source>
</reference>
<organism evidence="2 3">
    <name type="scientific">Sphaerosporella brunnea</name>
    <dbReference type="NCBI Taxonomy" id="1250544"/>
    <lineage>
        <taxon>Eukaryota</taxon>
        <taxon>Fungi</taxon>
        <taxon>Dikarya</taxon>
        <taxon>Ascomycota</taxon>
        <taxon>Pezizomycotina</taxon>
        <taxon>Pezizomycetes</taxon>
        <taxon>Pezizales</taxon>
        <taxon>Pyronemataceae</taxon>
        <taxon>Sphaerosporella</taxon>
    </lineage>
</organism>
<evidence type="ECO:0000313" key="2">
    <source>
        <dbReference type="EMBL" id="KAA8912209.1"/>
    </source>
</evidence>
<comment type="caution">
    <text evidence="2">The sequence shown here is derived from an EMBL/GenBank/DDBJ whole genome shotgun (WGS) entry which is preliminary data.</text>
</comment>
<dbReference type="InParanoid" id="A0A5J5F6U3"/>
<protein>
    <submittedName>
        <fullName evidence="2">Uncharacterized protein</fullName>
    </submittedName>
</protein>
<evidence type="ECO:0000313" key="3">
    <source>
        <dbReference type="Proteomes" id="UP000326924"/>
    </source>
</evidence>
<accession>A0A5J5F6U3</accession>
<keyword evidence="3" id="KW-1185">Reference proteome</keyword>